<name>A0AAQ3WHS4_PASNO</name>
<sequence length="108" mass="12041">MIGIPKANVFPVPVRARPIMSFPCIAGSRTALWTSKIAWPRHEQSAELAPSNNQRAREVSRRYLDGEEPRNAPRGELLHDPPRDPQPRDLQPLLVTHAYAITRSGSGP</sequence>
<reference evidence="2 3" key="1">
    <citation type="submission" date="2024-02" db="EMBL/GenBank/DDBJ databases">
        <title>High-quality chromosome-scale genome assembly of Pensacola bahiagrass (Paspalum notatum Flugge var. saurae).</title>
        <authorList>
            <person name="Vega J.M."/>
            <person name="Podio M."/>
            <person name="Orjuela J."/>
            <person name="Siena L.A."/>
            <person name="Pessino S.C."/>
            <person name="Combes M.C."/>
            <person name="Mariac C."/>
            <person name="Albertini E."/>
            <person name="Pupilli F."/>
            <person name="Ortiz J.P.A."/>
            <person name="Leblanc O."/>
        </authorList>
    </citation>
    <scope>NUCLEOTIDE SEQUENCE [LARGE SCALE GENOMIC DNA]</scope>
    <source>
        <strain evidence="2">R1</strain>
        <tissue evidence="2">Leaf</tissue>
    </source>
</reference>
<dbReference type="Proteomes" id="UP001341281">
    <property type="component" value="Chromosome 03"/>
</dbReference>
<dbReference type="EMBL" id="CP144747">
    <property type="protein sequence ID" value="WVZ61855.1"/>
    <property type="molecule type" value="Genomic_DNA"/>
</dbReference>
<evidence type="ECO:0000313" key="3">
    <source>
        <dbReference type="Proteomes" id="UP001341281"/>
    </source>
</evidence>
<protein>
    <submittedName>
        <fullName evidence="2">Uncharacterized protein</fullName>
    </submittedName>
</protein>
<dbReference type="AlphaFoldDB" id="A0AAQ3WHS4"/>
<keyword evidence="3" id="KW-1185">Reference proteome</keyword>
<accession>A0AAQ3WHS4</accession>
<evidence type="ECO:0000256" key="1">
    <source>
        <dbReference type="SAM" id="MobiDB-lite"/>
    </source>
</evidence>
<feature type="compositionally biased region" description="Basic and acidic residues" evidence="1">
    <location>
        <begin position="55"/>
        <end position="87"/>
    </location>
</feature>
<organism evidence="2 3">
    <name type="scientific">Paspalum notatum var. saurae</name>
    <dbReference type="NCBI Taxonomy" id="547442"/>
    <lineage>
        <taxon>Eukaryota</taxon>
        <taxon>Viridiplantae</taxon>
        <taxon>Streptophyta</taxon>
        <taxon>Embryophyta</taxon>
        <taxon>Tracheophyta</taxon>
        <taxon>Spermatophyta</taxon>
        <taxon>Magnoliopsida</taxon>
        <taxon>Liliopsida</taxon>
        <taxon>Poales</taxon>
        <taxon>Poaceae</taxon>
        <taxon>PACMAD clade</taxon>
        <taxon>Panicoideae</taxon>
        <taxon>Andropogonodae</taxon>
        <taxon>Paspaleae</taxon>
        <taxon>Paspalinae</taxon>
        <taxon>Paspalum</taxon>
    </lineage>
</organism>
<gene>
    <name evidence="2" type="ORF">U9M48_011665</name>
</gene>
<proteinExistence type="predicted"/>
<evidence type="ECO:0000313" key="2">
    <source>
        <dbReference type="EMBL" id="WVZ61855.1"/>
    </source>
</evidence>
<feature type="region of interest" description="Disordered" evidence="1">
    <location>
        <begin position="43"/>
        <end position="90"/>
    </location>
</feature>